<dbReference type="InterPro" id="IPR013422">
    <property type="entry name" value="CRISPR-assoc_prot_Cas5_N"/>
</dbReference>
<dbReference type="Gene3D" id="3.30.70.2660">
    <property type="match status" value="1"/>
</dbReference>
<dbReference type="NCBIfam" id="TIGR02593">
    <property type="entry name" value="CRISPR_cas5"/>
    <property type="match status" value="1"/>
</dbReference>
<organism evidence="2 3">
    <name type="scientific">Dendrosporobacter quercicolus</name>
    <dbReference type="NCBI Taxonomy" id="146817"/>
    <lineage>
        <taxon>Bacteria</taxon>
        <taxon>Bacillati</taxon>
        <taxon>Bacillota</taxon>
        <taxon>Negativicutes</taxon>
        <taxon>Selenomonadales</taxon>
        <taxon>Sporomusaceae</taxon>
        <taxon>Dendrosporobacter</taxon>
    </lineage>
</organism>
<dbReference type="AlphaFoldDB" id="A0A1G9U551"/>
<dbReference type="STRING" id="146817.SAMN04488502_105193"/>
<proteinExistence type="predicted"/>
<keyword evidence="1" id="KW-0051">Antiviral defense</keyword>
<reference evidence="2 3" key="1">
    <citation type="submission" date="2016-10" db="EMBL/GenBank/DDBJ databases">
        <authorList>
            <person name="de Groot N.N."/>
        </authorList>
    </citation>
    <scope>NUCLEOTIDE SEQUENCE [LARGE SCALE GENOMIC DNA]</scope>
    <source>
        <strain evidence="2 3">DSM 1736</strain>
    </source>
</reference>
<dbReference type="InterPro" id="IPR013421">
    <property type="entry name" value="CRISPR-assoc_prot_Cas5_HALMA"/>
</dbReference>
<keyword evidence="3" id="KW-1185">Reference proteome</keyword>
<dbReference type="NCBIfam" id="TIGR02592">
    <property type="entry name" value="cas_Cas5h"/>
    <property type="match status" value="1"/>
</dbReference>
<dbReference type="InterPro" id="IPR021124">
    <property type="entry name" value="CRISPR-assoc_prot_Cas5"/>
</dbReference>
<name>A0A1G9U551_9FIRM</name>
<dbReference type="RefSeq" id="WP_217636889.1">
    <property type="nucleotide sequence ID" value="NZ_FNHB01000005.1"/>
</dbReference>
<evidence type="ECO:0000256" key="1">
    <source>
        <dbReference type="ARBA" id="ARBA00023118"/>
    </source>
</evidence>
<dbReference type="Pfam" id="PF09704">
    <property type="entry name" value="Cas_Cas5d"/>
    <property type="match status" value="1"/>
</dbReference>
<dbReference type="GO" id="GO:0051607">
    <property type="term" value="P:defense response to virus"/>
    <property type="evidence" value="ECO:0007669"/>
    <property type="project" value="UniProtKB-KW"/>
</dbReference>
<protein>
    <submittedName>
        <fullName evidence="2">CRISPR-associated protein Cas5h</fullName>
    </submittedName>
</protein>
<accession>A0A1G9U551</accession>
<dbReference type="Proteomes" id="UP000214880">
    <property type="component" value="Unassembled WGS sequence"/>
</dbReference>
<evidence type="ECO:0000313" key="3">
    <source>
        <dbReference type="Proteomes" id="UP000214880"/>
    </source>
</evidence>
<dbReference type="GO" id="GO:0043571">
    <property type="term" value="P:maintenance of CRISPR repeat elements"/>
    <property type="evidence" value="ECO:0007669"/>
    <property type="project" value="InterPro"/>
</dbReference>
<gene>
    <name evidence="2" type="ORF">SAMN04488502_105193</name>
</gene>
<evidence type="ECO:0000313" key="2">
    <source>
        <dbReference type="EMBL" id="SDM55076.1"/>
    </source>
</evidence>
<sequence length="252" mass="28919">MMKTKAIKFRLSGDAACFRKPDVNAQVYFTYHNIHRIALLGLLGAILGLKGYRNHRLFDEQQSGYPQFYEKLTGLKVAIRPEAERGYFAKKIQYFNNSVGYASKETGGNLQVFEQWLERPAWTIYLAQGSAEPELWDQLTEYLSGGKCVYLPYLGKNEFPAVLEKVEFCELEPVQQDEPVFIHSLFTGELAEIDDTETEGDQLPFLFSERAPVALQPEHNFYVLQQCFYTNCMVIQVPGVLLRDGEKVLFFL</sequence>
<dbReference type="EMBL" id="FNHB01000005">
    <property type="protein sequence ID" value="SDM55076.1"/>
    <property type="molecule type" value="Genomic_DNA"/>
</dbReference>